<sequence length="110" mass="12627">MLDCNGNSASARKRASRCRGRTRRRPLWIARDNHSCFGFPFEGRQRPRWLADMRQRRGLRMKWAPELNLNPTINQMFCKPCNASVYASAYGEGVMHGMSDGMGSLFQVTK</sequence>
<reference evidence="2" key="2">
    <citation type="submission" date="2023-06" db="EMBL/GenBank/DDBJ databases">
        <authorList>
            <person name="Ma L."/>
            <person name="Liu K.-W."/>
            <person name="Li Z."/>
            <person name="Hsiao Y.-Y."/>
            <person name="Qi Y."/>
            <person name="Fu T."/>
            <person name="Tang G."/>
            <person name="Zhang D."/>
            <person name="Sun W.-H."/>
            <person name="Liu D.-K."/>
            <person name="Li Y."/>
            <person name="Chen G.-Z."/>
            <person name="Liu X.-D."/>
            <person name="Liao X.-Y."/>
            <person name="Jiang Y.-T."/>
            <person name="Yu X."/>
            <person name="Hao Y."/>
            <person name="Huang J."/>
            <person name="Zhao X.-W."/>
            <person name="Ke S."/>
            <person name="Chen Y.-Y."/>
            <person name="Wu W.-L."/>
            <person name="Hsu J.-L."/>
            <person name="Lin Y.-F."/>
            <person name="Huang M.-D."/>
            <person name="Li C.-Y."/>
            <person name="Huang L."/>
            <person name="Wang Z.-W."/>
            <person name="Zhao X."/>
            <person name="Zhong W.-Y."/>
            <person name="Peng D.-H."/>
            <person name="Ahmad S."/>
            <person name="Lan S."/>
            <person name="Zhang J.-S."/>
            <person name="Tsai W.-C."/>
            <person name="Van De Peer Y."/>
            <person name="Liu Z.-J."/>
        </authorList>
    </citation>
    <scope>NUCLEOTIDE SEQUENCE</scope>
    <source>
        <strain evidence="2">CP</strain>
        <tissue evidence="2">Leaves</tissue>
    </source>
</reference>
<organism evidence="2 3">
    <name type="scientific">Acorus calamus</name>
    <name type="common">Sweet flag</name>
    <dbReference type="NCBI Taxonomy" id="4465"/>
    <lineage>
        <taxon>Eukaryota</taxon>
        <taxon>Viridiplantae</taxon>
        <taxon>Streptophyta</taxon>
        <taxon>Embryophyta</taxon>
        <taxon>Tracheophyta</taxon>
        <taxon>Spermatophyta</taxon>
        <taxon>Magnoliopsida</taxon>
        <taxon>Liliopsida</taxon>
        <taxon>Acoraceae</taxon>
        <taxon>Acorus</taxon>
    </lineage>
</organism>
<accession>A0AAV9FCR7</accession>
<feature type="compositionally biased region" description="Basic residues" evidence="1">
    <location>
        <begin position="11"/>
        <end position="21"/>
    </location>
</feature>
<gene>
    <name evidence="2" type="ORF">QJS10_CPA02g00130</name>
</gene>
<dbReference type="EMBL" id="JAUJYO010000002">
    <property type="protein sequence ID" value="KAK1322914.1"/>
    <property type="molecule type" value="Genomic_DNA"/>
</dbReference>
<protein>
    <submittedName>
        <fullName evidence="2">Uncharacterized protein</fullName>
    </submittedName>
</protein>
<dbReference type="AlphaFoldDB" id="A0AAV9FCR7"/>
<reference evidence="2" key="1">
    <citation type="journal article" date="2023" name="Nat. Commun.">
        <title>Diploid and tetraploid genomes of Acorus and the evolution of monocots.</title>
        <authorList>
            <person name="Ma L."/>
            <person name="Liu K.W."/>
            <person name="Li Z."/>
            <person name="Hsiao Y.Y."/>
            <person name="Qi Y."/>
            <person name="Fu T."/>
            <person name="Tang G.D."/>
            <person name="Zhang D."/>
            <person name="Sun W.H."/>
            <person name="Liu D.K."/>
            <person name="Li Y."/>
            <person name="Chen G.Z."/>
            <person name="Liu X.D."/>
            <person name="Liao X.Y."/>
            <person name="Jiang Y.T."/>
            <person name="Yu X."/>
            <person name="Hao Y."/>
            <person name="Huang J."/>
            <person name="Zhao X.W."/>
            <person name="Ke S."/>
            <person name="Chen Y.Y."/>
            <person name="Wu W.L."/>
            <person name="Hsu J.L."/>
            <person name="Lin Y.F."/>
            <person name="Huang M.D."/>
            <person name="Li C.Y."/>
            <person name="Huang L."/>
            <person name="Wang Z.W."/>
            <person name="Zhao X."/>
            <person name="Zhong W.Y."/>
            <person name="Peng D.H."/>
            <person name="Ahmad S."/>
            <person name="Lan S."/>
            <person name="Zhang J.S."/>
            <person name="Tsai W.C."/>
            <person name="Van de Peer Y."/>
            <person name="Liu Z.J."/>
        </authorList>
    </citation>
    <scope>NUCLEOTIDE SEQUENCE</scope>
    <source>
        <strain evidence="2">CP</strain>
    </source>
</reference>
<name>A0AAV9FCR7_ACOCL</name>
<keyword evidence="3" id="KW-1185">Reference proteome</keyword>
<evidence type="ECO:0000256" key="1">
    <source>
        <dbReference type="SAM" id="MobiDB-lite"/>
    </source>
</evidence>
<feature type="region of interest" description="Disordered" evidence="1">
    <location>
        <begin position="1"/>
        <end position="21"/>
    </location>
</feature>
<dbReference type="Proteomes" id="UP001180020">
    <property type="component" value="Unassembled WGS sequence"/>
</dbReference>
<evidence type="ECO:0000313" key="2">
    <source>
        <dbReference type="EMBL" id="KAK1322914.1"/>
    </source>
</evidence>
<comment type="caution">
    <text evidence="2">The sequence shown here is derived from an EMBL/GenBank/DDBJ whole genome shotgun (WGS) entry which is preliminary data.</text>
</comment>
<proteinExistence type="predicted"/>
<evidence type="ECO:0000313" key="3">
    <source>
        <dbReference type="Proteomes" id="UP001180020"/>
    </source>
</evidence>